<name>A0ABX1S2B0_9FLAO</name>
<evidence type="ECO:0000313" key="7">
    <source>
        <dbReference type="Proteomes" id="UP000746690"/>
    </source>
</evidence>
<dbReference type="InterPro" id="IPR052574">
    <property type="entry name" value="CDIRP"/>
</dbReference>
<dbReference type="NCBIfam" id="TIGR04183">
    <property type="entry name" value="Por_Secre_tail"/>
    <property type="match status" value="1"/>
</dbReference>
<gene>
    <name evidence="6" type="ORF">HHX25_17905</name>
</gene>
<keyword evidence="3" id="KW-0677">Repeat</keyword>
<comment type="caution">
    <text evidence="6">The sequence shown here is derived from an EMBL/GenBank/DDBJ whole genome shotgun (WGS) entry which is preliminary data.</text>
</comment>
<evidence type="ECO:0000256" key="3">
    <source>
        <dbReference type="ARBA" id="ARBA00022737"/>
    </source>
</evidence>
<protein>
    <submittedName>
        <fullName evidence="6">T9SS type A sorting domain-containing protein</fullName>
    </submittedName>
</protein>
<dbReference type="SMART" id="SM00365">
    <property type="entry name" value="LRR_SD22"/>
    <property type="match status" value="8"/>
</dbReference>
<reference evidence="6 7" key="1">
    <citation type="submission" date="2020-04" db="EMBL/GenBank/DDBJ databases">
        <title>A Flavivirga sp. nov.</title>
        <authorList>
            <person name="Sun X."/>
        </authorList>
    </citation>
    <scope>NUCLEOTIDE SEQUENCE [LARGE SCALE GENOMIC DNA]</scope>
    <source>
        <strain evidence="6 7">Y03</strain>
    </source>
</reference>
<dbReference type="PANTHER" id="PTHR47566:SF1">
    <property type="entry name" value="PROTEIN NUD1"/>
    <property type="match status" value="1"/>
</dbReference>
<dbReference type="Proteomes" id="UP000746690">
    <property type="component" value="Unassembled WGS sequence"/>
</dbReference>
<dbReference type="InterPro" id="IPR026444">
    <property type="entry name" value="Secre_tail"/>
</dbReference>
<proteinExistence type="predicted"/>
<keyword evidence="7" id="KW-1185">Reference proteome</keyword>
<feature type="signal peptide" evidence="4">
    <location>
        <begin position="1"/>
        <end position="23"/>
    </location>
</feature>
<evidence type="ECO:0000259" key="5">
    <source>
        <dbReference type="Pfam" id="PF18962"/>
    </source>
</evidence>
<dbReference type="SUPFAM" id="SSF52058">
    <property type="entry name" value="L domain-like"/>
    <property type="match status" value="6"/>
</dbReference>
<organism evidence="6 7">
    <name type="scientific">Flavivirga algicola</name>
    <dbReference type="NCBI Taxonomy" id="2729136"/>
    <lineage>
        <taxon>Bacteria</taxon>
        <taxon>Pseudomonadati</taxon>
        <taxon>Bacteroidota</taxon>
        <taxon>Flavobacteriia</taxon>
        <taxon>Flavobacteriales</taxon>
        <taxon>Flavobacteriaceae</taxon>
        <taxon>Flavivirga</taxon>
    </lineage>
</organism>
<dbReference type="EMBL" id="JABBHF010000012">
    <property type="protein sequence ID" value="NMH89390.1"/>
    <property type="molecule type" value="Genomic_DNA"/>
</dbReference>
<dbReference type="RefSeq" id="WP_169676342.1">
    <property type="nucleotide sequence ID" value="NZ_JABBHF010000012.1"/>
</dbReference>
<feature type="domain" description="Secretion system C-terminal sorting" evidence="5">
    <location>
        <begin position="1863"/>
        <end position="1936"/>
    </location>
</feature>
<dbReference type="PROSITE" id="PS51450">
    <property type="entry name" value="LRR"/>
    <property type="match status" value="1"/>
</dbReference>
<keyword evidence="2 4" id="KW-0732">Signal</keyword>
<keyword evidence="1" id="KW-0433">Leucine-rich repeat</keyword>
<feature type="chain" id="PRO_5046168211" evidence="4">
    <location>
        <begin position="24"/>
        <end position="1939"/>
    </location>
</feature>
<dbReference type="PANTHER" id="PTHR47566">
    <property type="match status" value="1"/>
</dbReference>
<evidence type="ECO:0000256" key="1">
    <source>
        <dbReference type="ARBA" id="ARBA00022614"/>
    </source>
</evidence>
<sequence>MSYLREYFLVCLISCFFTSFLVAQTTRVPDSNFENYLETHDASGNLVNIGDPSSMGDGIANNEFVLNANIQDVTSLNVSYQNISDLTGIAGFTNLETLICSNNDLTTLNVSALTNLKSLLCGLNQLTDLDVQSNNALEVLDCSSNQLTQLILQQGNTANNPLLRRLTCSNNRLSNLDVSQNNALTFLAVSENQLSGELNVGSNTNLESLFCTSNQIDLLNLTSNTLLKTIDVSNNLITSLDLSSINTVACPNPQSDPPTVCQGTASINVSNNRLTSLNIGNGFNGLISTFNSEDNQDLYCIQIDNGFTPPLPMAWTKDDWTYYGEMVCTDIFTFVPDDNFENYLETHDAVGGNVAVGDPNSMGDGVAGNNFVLTERIETVLSLNIQNSSIEDLTGVEDFMALRTLDCSSNQITHLNLTANTNLTTLNCSDNILPPIDLSNNLLLTTLDCSSQTPYVDLQDASNNHSFDVLNITANVALLSLNCSNNVLSALDISTNTLLTDVDCSFNQIENLDATTNANLLSILCNDNRLLSLNVKNTTNTTNLSSFNATNNADLVCIEVDNITYSDTELDWYKDGTASYSLGCGTYVPDNNFENYLETHQVDLTVVPLGDPNSMGDGVMNNFVPSNKINAVLRLEVQRLNITDLTGLEDFDALQELNCANNALTSLNVTANTLLQILDCSSNQIENLDLSLNTVLNSLLCNNNALFTLDIKNGNNSNQNVFEALNNPSLFCINVDDNMIGNIPGNWEKDLTADYSADCDGSRFTDIPDVFFEQALIDLGLDSGPLDNRVLTANIEHVLTLNVTDRQIQNLEGIKGFSLLRELDCSNNYLDSLDVSDMTYLEELYCSSNYFLTNNISNTNGLLNTTGTTNLKILFCSGNNLADLDTSLNLNLEELDCADNKITNLLITGNTLLKELNCSNNNLVDLDISSNLAIEDVNCNSNSISNLVTSNVNNTTLTHLSCSNNQLVTLLIDDYVSLVDLNCGSNALQQLNTTSNTLLEVLDFTNNQIAGIDISLNASLIKLFGAQNQLTQLTVPASSPIEHINCDNNQINQITVNTAAFLIYLSCTNNQLTSLDLSNNLNLIELNVSSNNLSDLTLSNDLNQLKTFNCSNNVLIGGLDLSTMGTGACPPIDPNKPEEVCPSTITINVSNNLLEFLNVQNGANNDILNFNANINSDLSCIQVDDVNNIPANWQKDTASQYSIDCRFGETYVPDDNFEQALILLGYDSGPLNDYVPTVNIEARTVLDLSGDNISDLTGIEDFKALQNLNISSNALTTLDLSKNTALTDLDVSNNGLSDLDVSNNTALITINGSGNTLTELNLTANTNVTNLNIANNNFSEFTPSSIASLQLLNCDGNQLVDLDLSMNIALTSLNCASNLLERLNIKNGQNPNLASLNTQNNLDLTCIETDTGTVPAGVTWVKDATTEYAIDCHYGETYVPDDAFETALINFGYDSGALDDYVPTSSINGISFLDVSGLGIADLTGIEDFINLSILNFKDNTVANVDLSKNVLLQNLNASNNTLTSLDVSFHSNLIQLNVSNNALTQINLNTNSRLVELNISSNMLTTLDVDALTDIERLNCSSNELDALSVTANPNLIELLCASNLFIQDRLNIQNGANENLGTFNATDNPDLRCILVDNPFEVVTNTNGTYDNWFKDISASYQSICEDADNDGVTNTDDMCPNTPFGAPVDLFGCPFLSLPDDNFTVLITDETCLNNNNGKINITTKELHNYKANLSNDDFNKDYNFTNEIDILNLLAGTYRLCITLDEWPDYLRCYDVVINHPDHLEVITGKQTNSKKVSFAMSGSSNYHIEFNGFSFTTNDSELTLSLEKGANTVKITTDLECQGVYEETILNIDEPFVSPNPFQNHVNVYLGNERAGSININVYSYLGQLIYSKTVTDKDNRTNLNIDTNTFASGLYTLFVESNTSLSTFKIVKK</sequence>
<evidence type="ECO:0000313" key="6">
    <source>
        <dbReference type="EMBL" id="NMH89390.1"/>
    </source>
</evidence>
<evidence type="ECO:0000256" key="4">
    <source>
        <dbReference type="SAM" id="SignalP"/>
    </source>
</evidence>
<evidence type="ECO:0000256" key="2">
    <source>
        <dbReference type="ARBA" id="ARBA00022729"/>
    </source>
</evidence>
<dbReference type="Pfam" id="PF18962">
    <property type="entry name" value="Por_Secre_tail"/>
    <property type="match status" value="1"/>
</dbReference>
<dbReference type="InterPro" id="IPR032675">
    <property type="entry name" value="LRR_dom_sf"/>
</dbReference>
<dbReference type="InterPro" id="IPR001611">
    <property type="entry name" value="Leu-rich_rpt"/>
</dbReference>
<dbReference type="Gene3D" id="3.80.10.10">
    <property type="entry name" value="Ribonuclease Inhibitor"/>
    <property type="match status" value="7"/>
</dbReference>
<accession>A0ABX1S2B0</accession>